<evidence type="ECO:0000313" key="5">
    <source>
        <dbReference type="EMBL" id="SLN51974.1"/>
    </source>
</evidence>
<dbReference type="STRING" id="658057.SAMN04488032_11055"/>
<dbReference type="Proteomes" id="UP000193307">
    <property type="component" value="Unassembled WGS sequence"/>
</dbReference>
<dbReference type="NCBIfam" id="TIGR00172">
    <property type="entry name" value="maf"/>
    <property type="match status" value="1"/>
</dbReference>
<keyword evidence="4" id="KW-0963">Cytoplasm</keyword>
<dbReference type="InterPro" id="IPR003697">
    <property type="entry name" value="Maf-like"/>
</dbReference>
<gene>
    <name evidence="5" type="primary">yceF</name>
    <name evidence="5" type="ORF">PAM7971_02602</name>
</gene>
<accession>A0A1Y5T1K5</accession>
<comment type="catalytic activity">
    <reaction evidence="4">
        <text>a ribonucleoside 5'-triphosphate + H2O = a ribonucleoside 5'-phosphate + diphosphate + H(+)</text>
        <dbReference type="Rhea" id="RHEA:23996"/>
        <dbReference type="ChEBI" id="CHEBI:15377"/>
        <dbReference type="ChEBI" id="CHEBI:15378"/>
        <dbReference type="ChEBI" id="CHEBI:33019"/>
        <dbReference type="ChEBI" id="CHEBI:58043"/>
        <dbReference type="ChEBI" id="CHEBI:61557"/>
        <dbReference type="EC" id="3.6.1.9"/>
    </reaction>
</comment>
<dbReference type="RefSeq" id="WP_085849728.1">
    <property type="nucleotide sequence ID" value="NZ_FNZV01000010.1"/>
</dbReference>
<keyword evidence="6" id="KW-1185">Reference proteome</keyword>
<evidence type="ECO:0000313" key="6">
    <source>
        <dbReference type="Proteomes" id="UP000193307"/>
    </source>
</evidence>
<evidence type="ECO:0000256" key="3">
    <source>
        <dbReference type="ARBA" id="ARBA00023080"/>
    </source>
</evidence>
<dbReference type="GO" id="GO:0005737">
    <property type="term" value="C:cytoplasm"/>
    <property type="evidence" value="ECO:0007669"/>
    <property type="project" value="UniProtKB-SubCell"/>
</dbReference>
<dbReference type="AlphaFoldDB" id="A0A1Y5T1K5"/>
<comment type="caution">
    <text evidence="4">Lacks conserved residue(s) required for the propagation of feature annotation.</text>
</comment>
<reference evidence="5" key="1">
    <citation type="submission" date="2017-03" db="EMBL/GenBank/DDBJ databases">
        <authorList>
            <person name="Afonso C.L."/>
            <person name="Miller P.J."/>
            <person name="Scott M.A."/>
            <person name="Spackman E."/>
            <person name="Goraichik I."/>
            <person name="Dimitrov K.M."/>
            <person name="Suarez D.L."/>
            <person name="Swayne D.E."/>
        </authorList>
    </citation>
    <scope>NUCLEOTIDE SEQUENCE [LARGE SCALE GENOMIC DNA]</scope>
    <source>
        <strain evidence="5">CECT 7971</strain>
    </source>
</reference>
<comment type="similarity">
    <text evidence="4">Belongs to the Maf family.</text>
</comment>
<comment type="function">
    <text evidence="4">Nucleoside triphosphate pyrophosphatase. May have a dual role in cell division arrest and in preventing the incorporation of modified nucleotides into cellular nucleic acids.</text>
</comment>
<dbReference type="EC" id="3.6.1.9" evidence="4"/>
<name>A0A1Y5T1K5_9RHOB</name>
<dbReference type="Gene3D" id="3.90.950.10">
    <property type="match status" value="1"/>
</dbReference>
<dbReference type="HAMAP" id="MF_00528">
    <property type="entry name" value="Maf"/>
    <property type="match status" value="1"/>
</dbReference>
<evidence type="ECO:0000256" key="4">
    <source>
        <dbReference type="HAMAP-Rule" id="MF_00528"/>
    </source>
</evidence>
<dbReference type="EMBL" id="FWFW01000008">
    <property type="protein sequence ID" value="SLN51974.1"/>
    <property type="molecule type" value="Genomic_DNA"/>
</dbReference>
<proteinExistence type="inferred from homology"/>
<dbReference type="PIRSF" id="PIRSF006305">
    <property type="entry name" value="Maf"/>
    <property type="match status" value="1"/>
</dbReference>
<dbReference type="GO" id="GO:0009117">
    <property type="term" value="P:nucleotide metabolic process"/>
    <property type="evidence" value="ECO:0007669"/>
    <property type="project" value="UniProtKB-KW"/>
</dbReference>
<comment type="cofactor">
    <cofactor evidence="1 4">
        <name>a divalent metal cation</name>
        <dbReference type="ChEBI" id="CHEBI:60240"/>
    </cofactor>
</comment>
<feature type="active site" description="Proton acceptor" evidence="4">
    <location>
        <position position="76"/>
    </location>
</feature>
<evidence type="ECO:0000256" key="1">
    <source>
        <dbReference type="ARBA" id="ARBA00001968"/>
    </source>
</evidence>
<dbReference type="SUPFAM" id="SSF52972">
    <property type="entry name" value="ITPase-like"/>
    <property type="match status" value="1"/>
</dbReference>
<dbReference type="PANTHER" id="PTHR43213">
    <property type="entry name" value="BIFUNCTIONAL DTTP/UTP PYROPHOSPHATASE/METHYLTRANSFERASE PROTEIN-RELATED"/>
    <property type="match status" value="1"/>
</dbReference>
<dbReference type="CDD" id="cd00555">
    <property type="entry name" value="Maf"/>
    <property type="match status" value="1"/>
</dbReference>
<comment type="subcellular location">
    <subcellularLocation>
        <location evidence="4">Cytoplasm</location>
    </subcellularLocation>
</comment>
<dbReference type="OrthoDB" id="9813962at2"/>
<dbReference type="PANTHER" id="PTHR43213:SF5">
    <property type="entry name" value="BIFUNCTIONAL DTTP_UTP PYROPHOSPHATASE_METHYLTRANSFERASE PROTEIN-RELATED"/>
    <property type="match status" value="1"/>
</dbReference>
<organism evidence="5 6">
    <name type="scientific">Pacificibacter marinus</name>
    <dbReference type="NCBI Taxonomy" id="658057"/>
    <lineage>
        <taxon>Bacteria</taxon>
        <taxon>Pseudomonadati</taxon>
        <taxon>Pseudomonadota</taxon>
        <taxon>Alphaproteobacteria</taxon>
        <taxon>Rhodobacterales</taxon>
        <taxon>Roseobacteraceae</taxon>
        <taxon>Pacificibacter</taxon>
    </lineage>
</organism>
<dbReference type="InterPro" id="IPR029001">
    <property type="entry name" value="ITPase-like_fam"/>
</dbReference>
<protein>
    <recommendedName>
        <fullName evidence="4">Nucleoside triphosphate pyrophosphatase</fullName>
        <ecNumber evidence="4">3.6.1.9</ecNumber>
    </recommendedName>
    <alternativeName>
        <fullName evidence="4">Nucleotide pyrophosphatase</fullName>
        <shortName evidence="4">Nucleotide PPase</shortName>
    </alternativeName>
</protein>
<keyword evidence="2 4" id="KW-0378">Hydrolase</keyword>
<sequence length="199" mass="22201">MTQILILASGSRIRQTLLSNAKVPFEVNVPLIDENSIKDALIAENTPPRDIADALAEGKARKISMKFPEAIVLGCDQVLSFRGMIFSKPNAPAEARAQLSELNNERHKLLSAAVIYEAGEPKWRHIGEVRLQMKQNSDAYLDDYVDRNWDSIRHSVGGYKLEEEGARLFSRVDGDYFNVLGLPLFEILGYLGQRGVISS</sequence>
<evidence type="ECO:0000256" key="2">
    <source>
        <dbReference type="ARBA" id="ARBA00022801"/>
    </source>
</evidence>
<dbReference type="Pfam" id="PF02545">
    <property type="entry name" value="Maf"/>
    <property type="match status" value="1"/>
</dbReference>
<dbReference type="GO" id="GO:0047429">
    <property type="term" value="F:nucleoside triphosphate diphosphatase activity"/>
    <property type="evidence" value="ECO:0007669"/>
    <property type="project" value="UniProtKB-EC"/>
</dbReference>
<keyword evidence="3 4" id="KW-0546">Nucleotide metabolism</keyword>
<comment type="catalytic activity">
    <reaction evidence="4">
        <text>a 2'-deoxyribonucleoside 5'-triphosphate + H2O = a 2'-deoxyribonucleoside 5'-phosphate + diphosphate + H(+)</text>
        <dbReference type="Rhea" id="RHEA:44644"/>
        <dbReference type="ChEBI" id="CHEBI:15377"/>
        <dbReference type="ChEBI" id="CHEBI:15378"/>
        <dbReference type="ChEBI" id="CHEBI:33019"/>
        <dbReference type="ChEBI" id="CHEBI:61560"/>
        <dbReference type="ChEBI" id="CHEBI:65317"/>
        <dbReference type="EC" id="3.6.1.9"/>
    </reaction>
</comment>